<gene>
    <name evidence="2" type="ORF">A6A05_08845</name>
</gene>
<evidence type="ECO:0000313" key="3">
    <source>
        <dbReference type="Proteomes" id="UP000078543"/>
    </source>
</evidence>
<evidence type="ECO:0000313" key="2">
    <source>
        <dbReference type="EMBL" id="OAN54267.1"/>
    </source>
</evidence>
<dbReference type="NCBIfam" id="TIGR02122">
    <property type="entry name" value="TRAP_TAXI"/>
    <property type="match status" value="1"/>
</dbReference>
<dbReference type="AlphaFoldDB" id="A0A178MW67"/>
<reference evidence="2 3" key="1">
    <citation type="submission" date="2016-04" db="EMBL/GenBank/DDBJ databases">
        <title>Draft genome sequence of freshwater magnetotactic bacteria Magnetospirillum marisnigri SP-1 and Magnetospirillum moscoviense BB-1.</title>
        <authorList>
            <person name="Koziaeva V."/>
            <person name="Dziuba M.V."/>
            <person name="Ivanov T.M."/>
            <person name="Kuznetsov B."/>
            <person name="Grouzdev D.S."/>
        </authorList>
    </citation>
    <scope>NUCLEOTIDE SEQUENCE [LARGE SCALE GENOMIC DNA]</scope>
    <source>
        <strain evidence="2 3">BB-1</strain>
    </source>
</reference>
<dbReference type="PANTHER" id="PTHR42941:SF1">
    <property type="entry name" value="SLL1037 PROTEIN"/>
    <property type="match status" value="1"/>
</dbReference>
<dbReference type="SUPFAM" id="SSF53850">
    <property type="entry name" value="Periplasmic binding protein-like II"/>
    <property type="match status" value="1"/>
</dbReference>
<evidence type="ECO:0000256" key="1">
    <source>
        <dbReference type="SAM" id="SignalP"/>
    </source>
</evidence>
<proteinExistence type="predicted"/>
<feature type="signal peptide" evidence="1">
    <location>
        <begin position="1"/>
        <end position="22"/>
    </location>
</feature>
<dbReference type="PANTHER" id="PTHR42941">
    <property type="entry name" value="SLL1037 PROTEIN"/>
    <property type="match status" value="1"/>
</dbReference>
<keyword evidence="1" id="KW-0732">Signal</keyword>
<feature type="chain" id="PRO_5008092302" evidence="1">
    <location>
        <begin position="23"/>
        <end position="334"/>
    </location>
</feature>
<dbReference type="EMBL" id="LWQU01000119">
    <property type="protein sequence ID" value="OAN54267.1"/>
    <property type="molecule type" value="Genomic_DNA"/>
</dbReference>
<accession>A0A178MW67</accession>
<comment type="caution">
    <text evidence="2">The sequence shown here is derived from an EMBL/GenBank/DDBJ whole genome shotgun (WGS) entry which is preliminary data.</text>
</comment>
<organism evidence="2 3">
    <name type="scientific">Magnetospirillum moscoviense</name>
    <dbReference type="NCBI Taxonomy" id="1437059"/>
    <lineage>
        <taxon>Bacteria</taxon>
        <taxon>Pseudomonadati</taxon>
        <taxon>Pseudomonadota</taxon>
        <taxon>Alphaproteobacteria</taxon>
        <taxon>Rhodospirillales</taxon>
        <taxon>Rhodospirillaceae</taxon>
        <taxon>Magnetospirillum</taxon>
    </lineage>
</organism>
<sequence length="334" mass="35111">MTRARLIAFALVATFLVSVAQAADIRFFQLGTGPTGETRFPIGGLIANALSNPPGSRECEKGGSCGVPGMVAVAKSTGGSIANVEAIGAKRLDAALVQADIAYWAYHGSGIYKAKGAVQNLRGIAMLYPESMHLVARKDAKIKNVRDLKGKRVSFGEKDSGSLVHGRMLLTAYGVVENQVKLSFLKPGPAADAMANGQLDAMLVVDAYPVPTVAELAKTTAIDLVPISGPEAEKILSQMPFFQVGSIPAALYEGVHDANLTLDVGVALVTGAEQPDALIYDITKALWQPSTQKLLAEANSRGRLIKLDAKAIARMGIQLHGGASSYYFDAGMTP</sequence>
<dbReference type="Pfam" id="PF16868">
    <property type="entry name" value="NMT1_3"/>
    <property type="match status" value="1"/>
</dbReference>
<keyword evidence="3" id="KW-1185">Reference proteome</keyword>
<protein>
    <submittedName>
        <fullName evidence="2">Immunogenic protein</fullName>
    </submittedName>
</protein>
<dbReference type="Gene3D" id="3.40.190.10">
    <property type="entry name" value="Periplasmic binding protein-like II"/>
    <property type="match status" value="2"/>
</dbReference>
<dbReference type="InterPro" id="IPR011852">
    <property type="entry name" value="TRAP_TAXI"/>
</dbReference>
<dbReference type="RefSeq" id="WP_068498493.1">
    <property type="nucleotide sequence ID" value="NZ_LWQU01000119.1"/>
</dbReference>
<dbReference type="Proteomes" id="UP000078543">
    <property type="component" value="Unassembled WGS sequence"/>
</dbReference>
<dbReference type="CDD" id="cd13520">
    <property type="entry name" value="PBP2_TAXI_TRAP"/>
    <property type="match status" value="1"/>
</dbReference>
<name>A0A178MW67_9PROT</name>
<dbReference type="STRING" id="1437059.A6A05_08845"/>